<dbReference type="SUPFAM" id="SSF52402">
    <property type="entry name" value="Adenine nucleotide alpha hydrolases-like"/>
    <property type="match status" value="1"/>
</dbReference>
<dbReference type="Pfam" id="PF00582">
    <property type="entry name" value="Usp"/>
    <property type="match status" value="1"/>
</dbReference>
<dbReference type="EMBL" id="FQZE01000036">
    <property type="protein sequence ID" value="SHJ86990.1"/>
    <property type="molecule type" value="Genomic_DNA"/>
</dbReference>
<name>A0A1M6MUB8_9BACT</name>
<dbReference type="STRING" id="1168035.SAMN05444280_13611"/>
<dbReference type="InterPro" id="IPR006016">
    <property type="entry name" value="UspA"/>
</dbReference>
<keyword evidence="3" id="KW-1185">Reference proteome</keyword>
<dbReference type="AlphaFoldDB" id="A0A1M6MUB8"/>
<protein>
    <submittedName>
        <fullName evidence="2">Nucleotide-binding universal stress protein, UspA family</fullName>
    </submittedName>
</protein>
<evidence type="ECO:0000313" key="3">
    <source>
        <dbReference type="Proteomes" id="UP000184050"/>
    </source>
</evidence>
<feature type="domain" description="UspA" evidence="1">
    <location>
        <begin position="140"/>
        <end position="267"/>
    </location>
</feature>
<organism evidence="2 3">
    <name type="scientific">Tangfeifania diversioriginum</name>
    <dbReference type="NCBI Taxonomy" id="1168035"/>
    <lineage>
        <taxon>Bacteria</taxon>
        <taxon>Pseudomonadati</taxon>
        <taxon>Bacteroidota</taxon>
        <taxon>Bacteroidia</taxon>
        <taxon>Marinilabiliales</taxon>
        <taxon>Prolixibacteraceae</taxon>
        <taxon>Tangfeifania</taxon>
    </lineage>
</organism>
<evidence type="ECO:0000259" key="1">
    <source>
        <dbReference type="Pfam" id="PF00582"/>
    </source>
</evidence>
<reference evidence="2 3" key="1">
    <citation type="submission" date="2016-11" db="EMBL/GenBank/DDBJ databases">
        <authorList>
            <person name="Jaros S."/>
            <person name="Januszkiewicz K."/>
            <person name="Wedrychowicz H."/>
        </authorList>
    </citation>
    <scope>NUCLEOTIDE SEQUENCE [LARGE SCALE GENOMIC DNA]</scope>
    <source>
        <strain evidence="2 3">DSM 27063</strain>
    </source>
</reference>
<evidence type="ECO:0000313" key="2">
    <source>
        <dbReference type="EMBL" id="SHJ86990.1"/>
    </source>
</evidence>
<dbReference type="CDD" id="cd00293">
    <property type="entry name" value="USP-like"/>
    <property type="match status" value="1"/>
</dbReference>
<sequence length="282" mass="32442">MAYVSPGEDGKLFMHQILFFQQTLGMRVFICGINEKPALLKKIFNPDKNQFNGNITPEKLREFTKSALPAKALEHFSFRVKTGKRLPLLIRQSDKGGYEFMIVDKSNSGSSLSPREIDKLINYSYCPVMTLHENYPVKEIKKIVVPVDVTQSTRKKLLWATYFAKKYGAKIIIVSALTLNLDIKKSLVYRNSEKIKTLLSKRDVECEVQILNAHEQEKHQVILTFIRKENPDMVIIRTHQESNLNNTRIGKFVSELVHRCKAPVFTVNNYIPAIPDEFVLQL</sequence>
<gene>
    <name evidence="2" type="ORF">SAMN05444280_13611</name>
</gene>
<accession>A0A1M6MUB8</accession>
<proteinExistence type="predicted"/>
<dbReference type="Gene3D" id="3.40.50.12370">
    <property type="match status" value="1"/>
</dbReference>
<dbReference type="Proteomes" id="UP000184050">
    <property type="component" value="Unassembled WGS sequence"/>
</dbReference>